<dbReference type="Pfam" id="PF03610">
    <property type="entry name" value="EIIA-man"/>
    <property type="match status" value="1"/>
</dbReference>
<dbReference type="InterPro" id="IPR051471">
    <property type="entry name" value="Bacterial_PTS_sugar_comp"/>
</dbReference>
<sequence length="130" mass="14501">MIGAVIVSHGVLANAALEVLSQISGEQKGIVAISNTGRDLRQMEEDLREAIDRLKGHDGVIVFSDLHGGSYSLICKRLLREREGLVLMTGYNLPLLIEFTFYRNRPLGELVPILEEKAKKGIKVFRQVKE</sequence>
<dbReference type="GO" id="GO:0016740">
    <property type="term" value="F:transferase activity"/>
    <property type="evidence" value="ECO:0007669"/>
    <property type="project" value="UniProtKB-KW"/>
</dbReference>
<protein>
    <recommendedName>
        <fullName evidence="2">PTS EIIA type-4 domain-containing protein</fullName>
    </recommendedName>
</protein>
<organism evidence="3 4">
    <name type="scientific">Candidatus Glassbacteria bacterium RBG_16_58_8</name>
    <dbReference type="NCBI Taxonomy" id="1817866"/>
    <lineage>
        <taxon>Bacteria</taxon>
        <taxon>Candidatus Glassiibacteriota</taxon>
    </lineage>
</organism>
<comment type="caution">
    <text evidence="3">The sequence shown here is derived from an EMBL/GenBank/DDBJ whole genome shotgun (WGS) entry which is preliminary data.</text>
</comment>
<evidence type="ECO:0000259" key="2">
    <source>
        <dbReference type="PROSITE" id="PS51096"/>
    </source>
</evidence>
<dbReference type="InterPro" id="IPR036662">
    <property type="entry name" value="PTS_EIIA_man-typ_sf"/>
</dbReference>
<name>A0A1F5YBR3_9BACT</name>
<dbReference type="PANTHER" id="PTHR33799">
    <property type="entry name" value="PTS PERMEASE-RELATED-RELATED"/>
    <property type="match status" value="1"/>
</dbReference>
<proteinExistence type="predicted"/>
<dbReference type="PANTHER" id="PTHR33799:SF1">
    <property type="entry name" value="PTS SYSTEM MANNOSE-SPECIFIC EIIAB COMPONENT-RELATED"/>
    <property type="match status" value="1"/>
</dbReference>
<dbReference type="AlphaFoldDB" id="A0A1F5YBR3"/>
<dbReference type="PROSITE" id="PS51096">
    <property type="entry name" value="PTS_EIIA_TYPE_4"/>
    <property type="match status" value="1"/>
</dbReference>
<evidence type="ECO:0000313" key="4">
    <source>
        <dbReference type="Proteomes" id="UP000179034"/>
    </source>
</evidence>
<gene>
    <name evidence="3" type="ORF">A2Z06_01100</name>
</gene>
<accession>A0A1F5YBR3</accession>
<dbReference type="Proteomes" id="UP000179034">
    <property type="component" value="Unassembled WGS sequence"/>
</dbReference>
<dbReference type="Gene3D" id="3.40.50.510">
    <property type="entry name" value="Phosphotransferase system, mannose-type IIA component"/>
    <property type="match status" value="1"/>
</dbReference>
<dbReference type="InterPro" id="IPR004701">
    <property type="entry name" value="PTS_EIIA_man-typ"/>
</dbReference>
<keyword evidence="1" id="KW-0808">Transferase</keyword>
<feature type="domain" description="PTS EIIA type-4" evidence="2">
    <location>
        <begin position="1"/>
        <end position="122"/>
    </location>
</feature>
<dbReference type="GO" id="GO:0016020">
    <property type="term" value="C:membrane"/>
    <property type="evidence" value="ECO:0007669"/>
    <property type="project" value="InterPro"/>
</dbReference>
<evidence type="ECO:0000256" key="1">
    <source>
        <dbReference type="ARBA" id="ARBA00022679"/>
    </source>
</evidence>
<reference evidence="3 4" key="1">
    <citation type="journal article" date="2016" name="Nat. Commun.">
        <title>Thousands of microbial genomes shed light on interconnected biogeochemical processes in an aquifer system.</title>
        <authorList>
            <person name="Anantharaman K."/>
            <person name="Brown C.T."/>
            <person name="Hug L.A."/>
            <person name="Sharon I."/>
            <person name="Castelle C.J."/>
            <person name="Probst A.J."/>
            <person name="Thomas B.C."/>
            <person name="Singh A."/>
            <person name="Wilkins M.J."/>
            <person name="Karaoz U."/>
            <person name="Brodie E.L."/>
            <person name="Williams K.H."/>
            <person name="Hubbard S.S."/>
            <person name="Banfield J.F."/>
        </authorList>
    </citation>
    <scope>NUCLEOTIDE SEQUENCE [LARGE SCALE GENOMIC DNA]</scope>
</reference>
<dbReference type="GO" id="GO:0009401">
    <property type="term" value="P:phosphoenolpyruvate-dependent sugar phosphotransferase system"/>
    <property type="evidence" value="ECO:0007669"/>
    <property type="project" value="InterPro"/>
</dbReference>
<dbReference type="EMBL" id="MFIW01000072">
    <property type="protein sequence ID" value="OGF97635.1"/>
    <property type="molecule type" value="Genomic_DNA"/>
</dbReference>
<dbReference type="SUPFAM" id="SSF53062">
    <property type="entry name" value="PTS system fructose IIA component-like"/>
    <property type="match status" value="1"/>
</dbReference>
<evidence type="ECO:0000313" key="3">
    <source>
        <dbReference type="EMBL" id="OGF97635.1"/>
    </source>
</evidence>